<dbReference type="EMBL" id="JABVXQ010000008">
    <property type="protein sequence ID" value="KAF6094806.1"/>
    <property type="molecule type" value="Genomic_DNA"/>
</dbReference>
<proteinExistence type="predicted"/>
<keyword evidence="1" id="KW-0472">Membrane</keyword>
<gene>
    <name evidence="2" type="ORF">HJG60_011898</name>
</gene>
<organism evidence="2 3">
    <name type="scientific">Phyllostomus discolor</name>
    <name type="common">pale spear-nosed bat</name>
    <dbReference type="NCBI Taxonomy" id="89673"/>
    <lineage>
        <taxon>Eukaryota</taxon>
        <taxon>Metazoa</taxon>
        <taxon>Chordata</taxon>
        <taxon>Craniata</taxon>
        <taxon>Vertebrata</taxon>
        <taxon>Euteleostomi</taxon>
        <taxon>Mammalia</taxon>
        <taxon>Eutheria</taxon>
        <taxon>Laurasiatheria</taxon>
        <taxon>Chiroptera</taxon>
        <taxon>Yangochiroptera</taxon>
        <taxon>Phyllostomidae</taxon>
        <taxon>Phyllostominae</taxon>
        <taxon>Phyllostomus</taxon>
    </lineage>
</organism>
<dbReference type="AlphaFoldDB" id="A0A834DW12"/>
<protein>
    <submittedName>
        <fullName evidence="2">Uncharacterized protein</fullName>
    </submittedName>
</protein>
<evidence type="ECO:0000313" key="2">
    <source>
        <dbReference type="EMBL" id="KAF6094806.1"/>
    </source>
</evidence>
<evidence type="ECO:0000256" key="1">
    <source>
        <dbReference type="SAM" id="Phobius"/>
    </source>
</evidence>
<keyword evidence="1" id="KW-0812">Transmembrane</keyword>
<keyword evidence="1" id="KW-1133">Transmembrane helix</keyword>
<reference evidence="2 3" key="1">
    <citation type="journal article" date="2020" name="Nature">
        <title>Six reference-quality genomes reveal evolution of bat adaptations.</title>
        <authorList>
            <person name="Jebb D."/>
            <person name="Huang Z."/>
            <person name="Pippel M."/>
            <person name="Hughes G.M."/>
            <person name="Lavrichenko K."/>
            <person name="Devanna P."/>
            <person name="Winkler S."/>
            <person name="Jermiin L.S."/>
            <person name="Skirmuntt E.C."/>
            <person name="Katzourakis A."/>
            <person name="Burkitt-Gray L."/>
            <person name="Ray D.A."/>
            <person name="Sullivan K.A.M."/>
            <person name="Roscito J.G."/>
            <person name="Kirilenko B.M."/>
            <person name="Davalos L.M."/>
            <person name="Corthals A.P."/>
            <person name="Power M.L."/>
            <person name="Jones G."/>
            <person name="Ransome R.D."/>
            <person name="Dechmann D.K.N."/>
            <person name="Locatelli A.G."/>
            <person name="Puechmaille S.J."/>
            <person name="Fedrigo O."/>
            <person name="Jarvis E.D."/>
            <person name="Hiller M."/>
            <person name="Vernes S.C."/>
            <person name="Myers E.W."/>
            <person name="Teeling E.C."/>
        </authorList>
    </citation>
    <scope>NUCLEOTIDE SEQUENCE [LARGE SCALE GENOMIC DNA]</scope>
    <source>
        <strain evidence="2">Bat1K_MPI-CBG_1</strain>
    </source>
</reference>
<dbReference type="Proteomes" id="UP000664940">
    <property type="component" value="Unassembled WGS sequence"/>
</dbReference>
<accession>A0A834DW12</accession>
<feature type="transmembrane region" description="Helical" evidence="1">
    <location>
        <begin position="12"/>
        <end position="37"/>
    </location>
</feature>
<name>A0A834DW12_9CHIR</name>
<sequence>MWKVLHETRHVALHCWCFFCSLLLMENMTLITGYIFLTLQERSRSCCSSALTSLALSKVRSLCILNSPTCIGTLTPYCITRIRAIYLYNTEHKALPVNLRFFLRNSKHPVVPLFYVPLQSLKMRDTFYVSLPVNGLLLVGNSNCFFNISSVSPGKFKSSESQFILRTLCSQLSGSFLSLRTLD</sequence>
<evidence type="ECO:0000313" key="3">
    <source>
        <dbReference type="Proteomes" id="UP000664940"/>
    </source>
</evidence>
<comment type="caution">
    <text evidence="2">The sequence shown here is derived from an EMBL/GenBank/DDBJ whole genome shotgun (WGS) entry which is preliminary data.</text>
</comment>